<reference evidence="1 2" key="1">
    <citation type="journal article" date="2022" name="New Phytol.">
        <title>Ecological generalism drives hyperdiversity of secondary metabolite gene clusters in xylarialean endophytes.</title>
        <authorList>
            <person name="Franco M.E.E."/>
            <person name="Wisecaver J.H."/>
            <person name="Arnold A.E."/>
            <person name="Ju Y.M."/>
            <person name="Slot J.C."/>
            <person name="Ahrendt S."/>
            <person name="Moore L.P."/>
            <person name="Eastman K.E."/>
            <person name="Scott K."/>
            <person name="Konkel Z."/>
            <person name="Mondo S.J."/>
            <person name="Kuo A."/>
            <person name="Hayes R.D."/>
            <person name="Haridas S."/>
            <person name="Andreopoulos B."/>
            <person name="Riley R."/>
            <person name="LaButti K."/>
            <person name="Pangilinan J."/>
            <person name="Lipzen A."/>
            <person name="Amirebrahimi M."/>
            <person name="Yan J."/>
            <person name="Adam C."/>
            <person name="Keymanesh K."/>
            <person name="Ng V."/>
            <person name="Louie K."/>
            <person name="Northen T."/>
            <person name="Drula E."/>
            <person name="Henrissat B."/>
            <person name="Hsieh H.M."/>
            <person name="Youens-Clark K."/>
            <person name="Lutzoni F."/>
            <person name="Miadlikowska J."/>
            <person name="Eastwood D.C."/>
            <person name="Hamelin R.C."/>
            <person name="Grigoriev I.V."/>
            <person name="U'Ren J.M."/>
        </authorList>
    </citation>
    <scope>NUCLEOTIDE SEQUENCE [LARGE SCALE GENOMIC DNA]</scope>
    <source>
        <strain evidence="1 2">ER1909</strain>
    </source>
</reference>
<dbReference type="Proteomes" id="UP001497680">
    <property type="component" value="Unassembled WGS sequence"/>
</dbReference>
<sequence>MLFSACVNANDHSLGPNVKGCRGDFDFTVRFEQLFFSITPSTIFIVISIWRTVLLARRPTIVGAPLLRVAKLGAIASYTSMELSLLLSVALRSLDANNVDLAACLLRLVAALCMVALSYFDHSRSPRPSIFLNAYLFLTLLFDIAQVRTYWLASSTRPEMTFTAIFTASLAMKAVILLLEAQRKAKWVAWDSKDHSPEETSGIYSLGVYFWLNRLFLEGYNTILEISHLYPLDKNMAADHLSERFTQHLNSAALRGRVDLIKILGRTLAVPLILPIPARLALMGFNFCQPLFINSLVTKLSEPESAFTQNLRNGYIGASIAIYTSIAISTALYWYFHQRVLYMGRGALVTAIYTKTTQAYMSSEDENAALTLMSVDIERIMQGFRSLHELWANLIEVALASWLLYELLGAAFVAPIIMVIICVAGVSFTMRFMGESQNSWMAGVQKRVGLTSTVVANMKNIKIAGLTQPITRFVERLRVEELQAGSHFRKLIIFSATFAFLPLLVSPAVTLGVAQQNLDAARIYTSVSYLLLMGVPLNNLFQSLPTLSAAITCLRRIQTFLESETREDFRIRSTGLSNEEKLSIDQPSTLPAVSIKNGVFGYENSKVVLNDINIEIPRGTLTMVVGPIASGKSSLCKALLGEIPYSQGMVTMTTLLPRVGYCDQTPFLSNGSIRDNIVGYSPFDAERYAEVVDATMLSIDFETLAQADRTNVGSNGITLSGGQKQRVSLARCLYLQSDLLIMDDVFSGLDADTEDQVFKRVFGVNGILQRRKTTVVLCTHSVRHLPAAGHVIALGPKGAIVEQGTFNDLLANQSYVHSLGVKSPSTSRTASEKIESTIPFQSDLLGRISTTLPPVLEDGGNINRVEGDSATYMVYFKSMGTLLAASLFLFGACLGFFYNFPTIWLKYWSDDVVATSHSHSFGYFAGIFGLLQCCSLISLLALGTLIYIPVINRSGLTLHHNALRTLVHAPLRFFTTTDQGIITNLFSQDLNLIDNELPNALFNTIFAICIGFGQAAVIASSSPYLAISYPFLMCVLYLIQKFYLRTSRQLRLLDLEAKSPLYTHFLDTSKGIVTLRAFGFTEEDRAKNAYLLDTSQRPAYLLTMIQQWLTLVMKIVVAIIGVLLTTLAVRLRSNSGLTGASLVTLMAFGEMLSEIVLFYTMLETSLGAISRLGAFDETAKPEDKDGEDISPVEEWPQRGEVILKGVSASYGTEEPTETPNLALKNVQLQIQPGEKVAICGRTGSGKSSLIALLLKLLDPVDNASDDVFIDNTSLRRLNRSILRQRIIAIPQDVVFLPDGSTLQENLDPFNVSTPADAEAVLEAVGLWTLVRDRGGLEASMNTSTLSQGQRQLFSLARAVLRRRVRARSLGFGGGGSEGGVLLLDEVSSSVDRETERAMQEVIRAEFKQYTVIAVSHHLEMVMDYDRVVVMDKGEIVEVGNPAQLVKEAGTRFGELWRLGGK</sequence>
<evidence type="ECO:0000313" key="2">
    <source>
        <dbReference type="Proteomes" id="UP001497680"/>
    </source>
</evidence>
<organism evidence="1 2">
    <name type="scientific">Hypoxylon rubiginosum</name>
    <dbReference type="NCBI Taxonomy" id="110542"/>
    <lineage>
        <taxon>Eukaryota</taxon>
        <taxon>Fungi</taxon>
        <taxon>Dikarya</taxon>
        <taxon>Ascomycota</taxon>
        <taxon>Pezizomycotina</taxon>
        <taxon>Sordariomycetes</taxon>
        <taxon>Xylariomycetidae</taxon>
        <taxon>Xylariales</taxon>
        <taxon>Hypoxylaceae</taxon>
        <taxon>Hypoxylon</taxon>
    </lineage>
</organism>
<accession>A0ACC0DGR0</accession>
<evidence type="ECO:0000313" key="1">
    <source>
        <dbReference type="EMBL" id="KAI6091596.1"/>
    </source>
</evidence>
<name>A0ACC0DGR0_9PEZI</name>
<keyword evidence="2" id="KW-1185">Reference proteome</keyword>
<protein>
    <submittedName>
        <fullName evidence="1">ABC multidrug transporter</fullName>
    </submittedName>
</protein>
<proteinExistence type="predicted"/>
<dbReference type="EMBL" id="MU394286">
    <property type="protein sequence ID" value="KAI6091596.1"/>
    <property type="molecule type" value="Genomic_DNA"/>
</dbReference>
<gene>
    <name evidence="1" type="ORF">F4821DRAFT_267439</name>
</gene>
<comment type="caution">
    <text evidence="1">The sequence shown here is derived from an EMBL/GenBank/DDBJ whole genome shotgun (WGS) entry which is preliminary data.</text>
</comment>